<dbReference type="SUPFAM" id="SSF51735">
    <property type="entry name" value="NAD(P)-binding Rossmann-fold domains"/>
    <property type="match status" value="1"/>
</dbReference>
<dbReference type="PRINTS" id="PR00080">
    <property type="entry name" value="SDRFAMILY"/>
</dbReference>
<dbReference type="InterPro" id="IPR020904">
    <property type="entry name" value="Sc_DH/Rdtase_CS"/>
</dbReference>
<evidence type="ECO:0000313" key="4">
    <source>
        <dbReference type="EMBL" id="SFA69231.1"/>
    </source>
</evidence>
<dbReference type="STRING" id="84698.SAMN04488528_100125"/>
<dbReference type="InterPro" id="IPR002347">
    <property type="entry name" value="SDR_fam"/>
</dbReference>
<gene>
    <name evidence="4" type="ORF">SAMN04488528_100125</name>
</gene>
<dbReference type="Pfam" id="PF13561">
    <property type="entry name" value="adh_short_C2"/>
    <property type="match status" value="1"/>
</dbReference>
<evidence type="ECO:0000313" key="5">
    <source>
        <dbReference type="Proteomes" id="UP000198619"/>
    </source>
</evidence>
<dbReference type="OrthoDB" id="9803333at2"/>
<keyword evidence="3" id="KW-0753">Steroid metabolism</keyword>
<dbReference type="EMBL" id="FOKI01000001">
    <property type="protein sequence ID" value="SFA69231.1"/>
    <property type="molecule type" value="Genomic_DNA"/>
</dbReference>
<dbReference type="NCBIfam" id="NF005559">
    <property type="entry name" value="PRK07231.1"/>
    <property type="match status" value="1"/>
</dbReference>
<dbReference type="PRINTS" id="PR00081">
    <property type="entry name" value="GDHRDH"/>
</dbReference>
<dbReference type="GO" id="GO:0008202">
    <property type="term" value="P:steroid metabolic process"/>
    <property type="evidence" value="ECO:0007669"/>
    <property type="project" value="UniProtKB-KW"/>
</dbReference>
<protein>
    <submittedName>
        <fullName evidence="4">3-oxoacyl-[acyl-carrier protein] reductase</fullName>
    </submittedName>
</protein>
<evidence type="ECO:0000256" key="3">
    <source>
        <dbReference type="ARBA" id="ARBA00023221"/>
    </source>
</evidence>
<dbReference type="FunFam" id="3.40.50.720:FF:000173">
    <property type="entry name" value="3-oxoacyl-[acyl-carrier protein] reductase"/>
    <property type="match status" value="1"/>
</dbReference>
<dbReference type="InterPro" id="IPR036291">
    <property type="entry name" value="NAD(P)-bd_dom_sf"/>
</dbReference>
<dbReference type="GO" id="GO:0032787">
    <property type="term" value="P:monocarboxylic acid metabolic process"/>
    <property type="evidence" value="ECO:0007669"/>
    <property type="project" value="UniProtKB-ARBA"/>
</dbReference>
<dbReference type="RefSeq" id="WP_090037436.1">
    <property type="nucleotide sequence ID" value="NZ_FOKI01000001.1"/>
</dbReference>
<sequence length="246" mass="26197">MDLNGKVALVTGASKGIGREITLSLIKEGAMVAINYRNDEEGANKTLKLVNEIGGNGFIVKGDVASYDNCVSMYNECIKKFGKLNILVNNAGISKVGLFMDMSMEDINSLIDTNLKGAINLTHAVLPHMVSRREGSIINISSMWGNVGASCEAIYSSTKGGVNLFTKALGKEMALSGIRVNAIAPGVINTSMNSFLSSEEKLALEEEIPMGKFGEGKDIGDLVVFLASNKSKYITSQVITVDGGYL</sequence>
<dbReference type="PANTHER" id="PTHR42879:SF2">
    <property type="entry name" value="3-OXOACYL-[ACYL-CARRIER-PROTEIN] REDUCTASE FABG"/>
    <property type="match status" value="1"/>
</dbReference>
<reference evidence="4 5" key="1">
    <citation type="submission" date="2016-10" db="EMBL/GenBank/DDBJ databases">
        <authorList>
            <person name="de Groot N.N."/>
        </authorList>
    </citation>
    <scope>NUCLEOTIDE SEQUENCE [LARGE SCALE GENOMIC DNA]</scope>
    <source>
        <strain evidence="4 5">DSM 12271</strain>
    </source>
</reference>
<dbReference type="NCBIfam" id="NF009466">
    <property type="entry name" value="PRK12826.1-2"/>
    <property type="match status" value="1"/>
</dbReference>
<dbReference type="Proteomes" id="UP000198619">
    <property type="component" value="Unassembled WGS sequence"/>
</dbReference>
<comment type="similarity">
    <text evidence="1">Belongs to the short-chain dehydrogenases/reductases (SDR) family.</text>
</comment>
<dbReference type="AlphaFoldDB" id="A0A1I0UYW1"/>
<dbReference type="Gene3D" id="3.40.50.720">
    <property type="entry name" value="NAD(P)-binding Rossmann-like Domain"/>
    <property type="match status" value="1"/>
</dbReference>
<keyword evidence="5" id="KW-1185">Reference proteome</keyword>
<dbReference type="PANTHER" id="PTHR42879">
    <property type="entry name" value="3-OXOACYL-(ACYL-CARRIER-PROTEIN) REDUCTASE"/>
    <property type="match status" value="1"/>
</dbReference>
<evidence type="ECO:0000256" key="1">
    <source>
        <dbReference type="ARBA" id="ARBA00006484"/>
    </source>
</evidence>
<keyword evidence="3" id="KW-0443">Lipid metabolism</keyword>
<dbReference type="GO" id="GO:0016491">
    <property type="term" value="F:oxidoreductase activity"/>
    <property type="evidence" value="ECO:0007669"/>
    <property type="project" value="UniProtKB-KW"/>
</dbReference>
<keyword evidence="2" id="KW-0560">Oxidoreductase</keyword>
<proteinExistence type="inferred from homology"/>
<evidence type="ECO:0000256" key="2">
    <source>
        <dbReference type="ARBA" id="ARBA00023002"/>
    </source>
</evidence>
<organism evidence="4 5">
    <name type="scientific">Clostridium frigidicarnis</name>
    <dbReference type="NCBI Taxonomy" id="84698"/>
    <lineage>
        <taxon>Bacteria</taxon>
        <taxon>Bacillati</taxon>
        <taxon>Bacillota</taxon>
        <taxon>Clostridia</taxon>
        <taxon>Eubacteriales</taxon>
        <taxon>Clostridiaceae</taxon>
        <taxon>Clostridium</taxon>
    </lineage>
</organism>
<name>A0A1I0UYW1_9CLOT</name>
<dbReference type="InterPro" id="IPR050259">
    <property type="entry name" value="SDR"/>
</dbReference>
<dbReference type="PROSITE" id="PS00061">
    <property type="entry name" value="ADH_SHORT"/>
    <property type="match status" value="1"/>
</dbReference>
<accession>A0A1I0UYW1</accession>
<dbReference type="NCBIfam" id="NF047420">
    <property type="entry name" value="EF_P_mod_YmfI"/>
    <property type="match status" value="1"/>
</dbReference>